<dbReference type="GO" id="GO:0005737">
    <property type="term" value="C:cytoplasm"/>
    <property type="evidence" value="ECO:0007669"/>
    <property type="project" value="UniProtKB-ARBA"/>
</dbReference>
<evidence type="ECO:0000259" key="1">
    <source>
        <dbReference type="PROSITE" id="PS50848"/>
    </source>
</evidence>
<sequence>MDPELSFDPAEVFDEVSGYLDSLELTGGWQITYFKAGDIIKQRKDVDDTLIYSAETIINKTPEEISSAIIELDQRKKWDNYTLECESLAQWGKNLQLLYLQQKFKWPMSNRDYVLIQGIAREMEDKILIGWKSVGYDKKPHIGSFVRGTIYYSGFIITKVNEVSHVTYVEKSDFSGLIPASLMKMLQKRSLNAVLALKEYLKSN</sequence>
<dbReference type="SUPFAM" id="SSF55961">
    <property type="entry name" value="Bet v1-like"/>
    <property type="match status" value="1"/>
</dbReference>
<dbReference type="PROSITE" id="PS50848">
    <property type="entry name" value="START"/>
    <property type="match status" value="1"/>
</dbReference>
<dbReference type="Pfam" id="PF01852">
    <property type="entry name" value="START"/>
    <property type="match status" value="1"/>
</dbReference>
<dbReference type="EMBL" id="MPUH01000275">
    <property type="protein sequence ID" value="OMJ84237.1"/>
    <property type="molecule type" value="Genomic_DNA"/>
</dbReference>
<dbReference type="Proteomes" id="UP000187209">
    <property type="component" value="Unassembled WGS sequence"/>
</dbReference>
<dbReference type="PANTHER" id="PTHR19308:SF14">
    <property type="entry name" value="START DOMAIN-CONTAINING PROTEIN"/>
    <property type="match status" value="1"/>
</dbReference>
<evidence type="ECO:0000313" key="2">
    <source>
        <dbReference type="EMBL" id="OMJ84237.1"/>
    </source>
</evidence>
<dbReference type="InterPro" id="IPR023393">
    <property type="entry name" value="START-like_dom_sf"/>
</dbReference>
<organism evidence="2 3">
    <name type="scientific">Stentor coeruleus</name>
    <dbReference type="NCBI Taxonomy" id="5963"/>
    <lineage>
        <taxon>Eukaryota</taxon>
        <taxon>Sar</taxon>
        <taxon>Alveolata</taxon>
        <taxon>Ciliophora</taxon>
        <taxon>Postciliodesmatophora</taxon>
        <taxon>Heterotrichea</taxon>
        <taxon>Heterotrichida</taxon>
        <taxon>Stentoridae</taxon>
        <taxon>Stentor</taxon>
    </lineage>
</organism>
<protein>
    <recommendedName>
        <fullName evidence="1">START domain-containing protein</fullName>
    </recommendedName>
</protein>
<reference evidence="2 3" key="1">
    <citation type="submission" date="2016-11" db="EMBL/GenBank/DDBJ databases">
        <title>The macronuclear genome of Stentor coeruleus: a giant cell with tiny introns.</title>
        <authorList>
            <person name="Slabodnick M."/>
            <person name="Ruby J.G."/>
            <person name="Reiff S.B."/>
            <person name="Swart E.C."/>
            <person name="Gosai S."/>
            <person name="Prabakaran S."/>
            <person name="Witkowska E."/>
            <person name="Larue G.E."/>
            <person name="Fisher S."/>
            <person name="Freeman R.M."/>
            <person name="Gunawardena J."/>
            <person name="Chu W."/>
            <person name="Stover N.A."/>
            <person name="Gregory B.D."/>
            <person name="Nowacki M."/>
            <person name="Derisi J."/>
            <person name="Roy S.W."/>
            <person name="Marshall W.F."/>
            <person name="Sood P."/>
        </authorList>
    </citation>
    <scope>NUCLEOTIDE SEQUENCE [LARGE SCALE GENOMIC DNA]</scope>
    <source>
        <strain evidence="2">WM001</strain>
    </source>
</reference>
<dbReference type="CDD" id="cd00177">
    <property type="entry name" value="START"/>
    <property type="match status" value="1"/>
</dbReference>
<dbReference type="Gene3D" id="3.30.530.20">
    <property type="match status" value="1"/>
</dbReference>
<evidence type="ECO:0000313" key="3">
    <source>
        <dbReference type="Proteomes" id="UP000187209"/>
    </source>
</evidence>
<keyword evidence="3" id="KW-1185">Reference proteome</keyword>
<name>A0A1R2C5H0_9CILI</name>
<proteinExistence type="predicted"/>
<dbReference type="InterPro" id="IPR051213">
    <property type="entry name" value="START_lipid_transfer"/>
</dbReference>
<comment type="caution">
    <text evidence="2">The sequence shown here is derived from an EMBL/GenBank/DDBJ whole genome shotgun (WGS) entry which is preliminary data.</text>
</comment>
<dbReference type="PANTHER" id="PTHR19308">
    <property type="entry name" value="PHOSPHATIDYLCHOLINE TRANSFER PROTEIN"/>
    <property type="match status" value="1"/>
</dbReference>
<dbReference type="AlphaFoldDB" id="A0A1R2C5H0"/>
<accession>A0A1R2C5H0</accession>
<feature type="domain" description="START" evidence="1">
    <location>
        <begin position="28"/>
        <end position="204"/>
    </location>
</feature>
<dbReference type="InterPro" id="IPR002913">
    <property type="entry name" value="START_lipid-bd_dom"/>
</dbReference>
<gene>
    <name evidence="2" type="ORF">SteCoe_14654</name>
</gene>
<dbReference type="OrthoDB" id="196858at2759"/>
<dbReference type="GO" id="GO:0008289">
    <property type="term" value="F:lipid binding"/>
    <property type="evidence" value="ECO:0007669"/>
    <property type="project" value="InterPro"/>
</dbReference>